<dbReference type="RefSeq" id="XP_031080760.1">
    <property type="nucleotide sequence ID" value="XM_031230644.1"/>
</dbReference>
<feature type="region of interest" description="Disordered" evidence="1">
    <location>
        <begin position="119"/>
        <end position="165"/>
    </location>
</feature>
<accession>A0A1L7VHS4</accession>
<keyword evidence="3" id="KW-1185">Reference proteome</keyword>
<sequence length="393" mass="43845">MAESKLPRTLGEWASSATRRAVIDSSIHDHPQQSGSKVEEPQFLLLRAVWPASREAFAFKEDCKSKRWIDSQNLSRASSYLNNLDPWNKYIGSLGQPQERIMGGTFALVHYYQRLSTRPNKKPSGNAFSKVDFSPRVTRSQARRNLPQRPETPTRAPRGGTNVSDAMDSVMDLLEDLNLGPDAPNYSSGSSPLSTLSGHSPTSGENAKNVQTEDEQIVNTALILLLNALTLHCDLVQGEWSLYRQPFVVKKANDKVYEARVDGLLRINHKNTRAIIEVKPFIRNASPEILDGIRMQETAQMAAWIAQDPPPLTGPASNRFTRLLVSQDHGEIYLIIASFNAEYVEYICARSVRSATKDSFLEMNEYGPFFVKDSKHMKQLGTILLAVSIQGGL</sequence>
<feature type="compositionally biased region" description="Low complexity" evidence="1">
    <location>
        <begin position="187"/>
        <end position="203"/>
    </location>
</feature>
<organism evidence="2 3">
    <name type="scientific">Fusarium proliferatum (strain ET1)</name>
    <name type="common">Orchid endophyte fungus</name>
    <dbReference type="NCBI Taxonomy" id="1227346"/>
    <lineage>
        <taxon>Eukaryota</taxon>
        <taxon>Fungi</taxon>
        <taxon>Dikarya</taxon>
        <taxon>Ascomycota</taxon>
        <taxon>Pezizomycotina</taxon>
        <taxon>Sordariomycetes</taxon>
        <taxon>Hypocreomycetidae</taxon>
        <taxon>Hypocreales</taxon>
        <taxon>Nectriaceae</taxon>
        <taxon>Fusarium</taxon>
        <taxon>Fusarium fujikuroi species complex</taxon>
    </lineage>
</organism>
<feature type="region of interest" description="Disordered" evidence="1">
    <location>
        <begin position="181"/>
        <end position="211"/>
    </location>
</feature>
<protein>
    <submittedName>
        <fullName evidence="2">Uncharacterized protein</fullName>
    </submittedName>
</protein>
<dbReference type="VEuPathDB" id="FungiDB:FPRO_05067"/>
<dbReference type="GeneID" id="42049948"/>
<reference evidence="3" key="1">
    <citation type="journal article" date="2016" name="Genome Biol. Evol.">
        <title>Comparative 'omics' of the Fusarium fujikuroi species complex highlights differences in genetic potential and metabolite synthesis.</title>
        <authorList>
            <person name="Niehaus E.-M."/>
            <person name="Muensterkoetter M."/>
            <person name="Proctor R.H."/>
            <person name="Brown D.W."/>
            <person name="Sharon A."/>
            <person name="Idan Y."/>
            <person name="Oren-Young L."/>
            <person name="Sieber C.M."/>
            <person name="Novak O."/>
            <person name="Pencik A."/>
            <person name="Tarkowska D."/>
            <person name="Hromadova K."/>
            <person name="Freeman S."/>
            <person name="Maymon M."/>
            <person name="Elazar M."/>
            <person name="Youssef S.A."/>
            <person name="El-Shabrawy E.S.M."/>
            <person name="Shalaby A.B.A."/>
            <person name="Houterman P."/>
            <person name="Brock N.L."/>
            <person name="Burkhardt I."/>
            <person name="Tsavkelova E.A."/>
            <person name="Dickschat J.S."/>
            <person name="Galuszka P."/>
            <person name="Gueldener U."/>
            <person name="Tudzynski B."/>
        </authorList>
    </citation>
    <scope>NUCLEOTIDE SEQUENCE [LARGE SCALE GENOMIC DNA]</scope>
    <source>
        <strain evidence="3">ET1</strain>
    </source>
</reference>
<evidence type="ECO:0000313" key="3">
    <source>
        <dbReference type="Proteomes" id="UP000183971"/>
    </source>
</evidence>
<name>A0A1L7VHS4_FUSPR</name>
<dbReference type="AlphaFoldDB" id="A0A1L7VHS4"/>
<dbReference type="EMBL" id="FJOF01000004">
    <property type="protein sequence ID" value="CZR40167.1"/>
    <property type="molecule type" value="Genomic_DNA"/>
</dbReference>
<proteinExistence type="predicted"/>
<evidence type="ECO:0000313" key="2">
    <source>
        <dbReference type="EMBL" id="CZR40167.1"/>
    </source>
</evidence>
<dbReference type="Proteomes" id="UP000183971">
    <property type="component" value="Unassembled WGS sequence"/>
</dbReference>
<evidence type="ECO:0000256" key="1">
    <source>
        <dbReference type="SAM" id="MobiDB-lite"/>
    </source>
</evidence>
<gene>
    <name evidence="2" type="ORF">FPRO_05067</name>
</gene>
<comment type="caution">
    <text evidence="2">The sequence shown here is derived from an EMBL/GenBank/DDBJ whole genome shotgun (WGS) entry which is preliminary data.</text>
</comment>